<dbReference type="PANTHER" id="PTHR32552:SF81">
    <property type="entry name" value="TONB-DEPENDENT OUTER MEMBRANE RECEPTOR"/>
    <property type="match status" value="1"/>
</dbReference>
<keyword evidence="16" id="KW-0675">Receptor</keyword>
<feature type="domain" description="TonB-dependent receptor plug" evidence="15">
    <location>
        <begin position="49"/>
        <end position="158"/>
    </location>
</feature>
<dbReference type="Gene3D" id="2.40.170.20">
    <property type="entry name" value="TonB-dependent receptor, beta-barrel domain"/>
    <property type="match status" value="1"/>
</dbReference>
<name>A0ABW9XBW4_9SPHN</name>
<feature type="domain" description="TonB-dependent receptor-like beta-barrel" evidence="14">
    <location>
        <begin position="312"/>
        <end position="706"/>
    </location>
</feature>
<dbReference type="PANTHER" id="PTHR32552">
    <property type="entry name" value="FERRICHROME IRON RECEPTOR-RELATED"/>
    <property type="match status" value="1"/>
</dbReference>
<evidence type="ECO:0000313" key="16">
    <source>
        <dbReference type="EMBL" id="NBC36036.1"/>
    </source>
</evidence>
<dbReference type="Pfam" id="PF07715">
    <property type="entry name" value="Plug"/>
    <property type="match status" value="1"/>
</dbReference>
<evidence type="ECO:0000256" key="10">
    <source>
        <dbReference type="ARBA" id="ARBA00023237"/>
    </source>
</evidence>
<comment type="similarity">
    <text evidence="11 12">Belongs to the TonB-dependent receptor family.</text>
</comment>
<evidence type="ECO:0000256" key="1">
    <source>
        <dbReference type="ARBA" id="ARBA00004571"/>
    </source>
</evidence>
<evidence type="ECO:0000256" key="4">
    <source>
        <dbReference type="ARBA" id="ARBA00022496"/>
    </source>
</evidence>
<evidence type="ECO:0000313" key="17">
    <source>
        <dbReference type="Proteomes" id="UP000753724"/>
    </source>
</evidence>
<dbReference type="InterPro" id="IPR039426">
    <property type="entry name" value="TonB-dep_rcpt-like"/>
</dbReference>
<keyword evidence="7" id="KW-0406">Ion transport</keyword>
<accession>A0ABW9XBW4</accession>
<keyword evidence="8 12" id="KW-0798">TonB box</keyword>
<dbReference type="InterPro" id="IPR036942">
    <property type="entry name" value="Beta-barrel_TonB_sf"/>
</dbReference>
<dbReference type="InterPro" id="IPR012910">
    <property type="entry name" value="Plug_dom"/>
</dbReference>
<keyword evidence="9 11" id="KW-0472">Membrane</keyword>
<evidence type="ECO:0000259" key="15">
    <source>
        <dbReference type="Pfam" id="PF07715"/>
    </source>
</evidence>
<comment type="subcellular location">
    <subcellularLocation>
        <location evidence="1 11">Cell outer membrane</location>
        <topology evidence="1 11">Multi-pass membrane protein</topology>
    </subcellularLocation>
</comment>
<keyword evidence="3 11" id="KW-1134">Transmembrane beta strand</keyword>
<keyword evidence="2 11" id="KW-0813">Transport</keyword>
<feature type="chain" id="PRO_5046010349" evidence="13">
    <location>
        <begin position="25"/>
        <end position="735"/>
    </location>
</feature>
<sequence length="735" mass="79874">MTKKNLLLSTCILSLGMFSAPAFAEEAQPAAEQGLGEIVVTAQRREQKLQDVPVAVTAFAQATIAQLRLNDAIQTSKFVPGMISQHNAGLASANAYYLRGLGNSQSTATFDAPVTTYVDDVYVARQNANNYAFFDTERVEVLRGPQGTLFGRNTTGGAINVIMKRPKDHFAATMEVTAGSYDRYTAKASVDMPISTSVLSKLSAFYVSDKGYLRSITTGEKLNGETSWGMRGDLRVLASSNLKLDMSAEFTRNASTYSGMRSVAGASPYVVNGATVPVFYETATGLYKTECTQNNVYTLQLLGKGNCNLSMNTALMFKGAYDLGNGSIEYIAGYRHLNQGYINQYDANTTNPYAAYILVDNGTNDQWSQEVKYNTSLFDNRLHLTAGLFYLQEISNDRQTTFNGGTTAFRAIQDSIYRFKAETAAGYAQGDVKVTDALTVTLGGRFTWEKKTLHFTPSSQFAGLGYSDATVLGYGIPLAQSINKFTPRFAVSYKVDPDVMLFASATNGFKSGGWNGTAAVASSAVTFRPEKTWSYEAGVKSEFFNHKLRVNITGYIARTQDLQATAAVISPVTGVTASLPFNAGTQVVKGVEIETSAKLGDFTLFANPSFMQAKYTYITPATTALTTALSPVRTPTFQFSGGVAYEKAVDALKGTIGANVAWRHNSPYWVAVLNTTHTLTEDYVDMGVTYRTADDKISIGFDVSNLTKQKTITANFLSLFPGDPQRFTARLKLKI</sequence>
<evidence type="ECO:0000256" key="13">
    <source>
        <dbReference type="SAM" id="SignalP"/>
    </source>
</evidence>
<keyword evidence="5 11" id="KW-0812">Transmembrane</keyword>
<evidence type="ECO:0000256" key="7">
    <source>
        <dbReference type="ARBA" id="ARBA00023065"/>
    </source>
</evidence>
<feature type="signal peptide" evidence="13">
    <location>
        <begin position="1"/>
        <end position="24"/>
    </location>
</feature>
<evidence type="ECO:0000256" key="11">
    <source>
        <dbReference type="PROSITE-ProRule" id="PRU01360"/>
    </source>
</evidence>
<gene>
    <name evidence="16" type="ORF">GTZ99_05635</name>
</gene>
<dbReference type="RefSeq" id="WP_161717304.1">
    <property type="nucleotide sequence ID" value="NZ_JAAAPO010000002.1"/>
</dbReference>
<evidence type="ECO:0000256" key="2">
    <source>
        <dbReference type="ARBA" id="ARBA00022448"/>
    </source>
</evidence>
<keyword evidence="4" id="KW-0410">Iron transport</keyword>
<dbReference type="Proteomes" id="UP000753724">
    <property type="component" value="Unassembled WGS sequence"/>
</dbReference>
<proteinExistence type="inferred from homology"/>
<dbReference type="Pfam" id="PF00593">
    <property type="entry name" value="TonB_dep_Rec_b-barrel"/>
    <property type="match status" value="1"/>
</dbReference>
<organism evidence="16 17">
    <name type="scientific">Novosphingobium ovatum</name>
    <dbReference type="NCBI Taxonomy" id="1908523"/>
    <lineage>
        <taxon>Bacteria</taxon>
        <taxon>Pseudomonadati</taxon>
        <taxon>Pseudomonadota</taxon>
        <taxon>Alphaproteobacteria</taxon>
        <taxon>Sphingomonadales</taxon>
        <taxon>Sphingomonadaceae</taxon>
        <taxon>Novosphingobium</taxon>
    </lineage>
</organism>
<evidence type="ECO:0000256" key="12">
    <source>
        <dbReference type="RuleBase" id="RU003357"/>
    </source>
</evidence>
<evidence type="ECO:0000256" key="9">
    <source>
        <dbReference type="ARBA" id="ARBA00023136"/>
    </source>
</evidence>
<keyword evidence="17" id="KW-1185">Reference proteome</keyword>
<evidence type="ECO:0000256" key="8">
    <source>
        <dbReference type="ARBA" id="ARBA00023077"/>
    </source>
</evidence>
<comment type="caution">
    <text evidence="16">The sequence shown here is derived from an EMBL/GenBank/DDBJ whole genome shotgun (WGS) entry which is preliminary data.</text>
</comment>
<dbReference type="PROSITE" id="PS52016">
    <property type="entry name" value="TONB_DEPENDENT_REC_3"/>
    <property type="match status" value="1"/>
</dbReference>
<keyword evidence="13" id="KW-0732">Signal</keyword>
<evidence type="ECO:0000259" key="14">
    <source>
        <dbReference type="Pfam" id="PF00593"/>
    </source>
</evidence>
<evidence type="ECO:0000256" key="3">
    <source>
        <dbReference type="ARBA" id="ARBA00022452"/>
    </source>
</evidence>
<reference evidence="17" key="1">
    <citation type="submission" date="2020-01" db="EMBL/GenBank/DDBJ databases">
        <title>Sphingomonas sp. strain CSW-10.</title>
        <authorList>
            <person name="Chen W.-M."/>
        </authorList>
    </citation>
    <scope>NUCLEOTIDE SEQUENCE [LARGE SCALE GENOMIC DNA]</scope>
    <source>
        <strain evidence="17">FSY-8</strain>
    </source>
</reference>
<dbReference type="InterPro" id="IPR000531">
    <property type="entry name" value="Beta-barrel_TonB"/>
</dbReference>
<dbReference type="SUPFAM" id="SSF56935">
    <property type="entry name" value="Porins"/>
    <property type="match status" value="1"/>
</dbReference>
<keyword evidence="6" id="KW-0408">Iron</keyword>
<protein>
    <submittedName>
        <fullName evidence="16">TonB-dependent receptor</fullName>
    </submittedName>
</protein>
<keyword evidence="10 11" id="KW-0998">Cell outer membrane</keyword>
<evidence type="ECO:0000256" key="6">
    <source>
        <dbReference type="ARBA" id="ARBA00023004"/>
    </source>
</evidence>
<evidence type="ECO:0000256" key="5">
    <source>
        <dbReference type="ARBA" id="ARBA00022692"/>
    </source>
</evidence>
<dbReference type="EMBL" id="JAAAPO010000002">
    <property type="protein sequence ID" value="NBC36036.1"/>
    <property type="molecule type" value="Genomic_DNA"/>
</dbReference>